<dbReference type="InterPro" id="IPR035906">
    <property type="entry name" value="MetI-like_sf"/>
</dbReference>
<comment type="caution">
    <text evidence="9">The sequence shown here is derived from an EMBL/GenBank/DDBJ whole genome shotgun (WGS) entry which is preliminary data.</text>
</comment>
<feature type="transmembrane region" description="Helical" evidence="7">
    <location>
        <begin position="186"/>
        <end position="211"/>
    </location>
</feature>
<feature type="transmembrane region" description="Helical" evidence="7">
    <location>
        <begin position="299"/>
        <end position="317"/>
    </location>
</feature>
<keyword evidence="5 7" id="KW-1133">Transmembrane helix</keyword>
<sequence>MRSMQVGKSDTHHRRTNMNKKSGLLKDIRDHRTLYLMVSPAIILFIIFSYLPMMGIYYAFTKYNFYGGLMNSPFVGFDNFKFLFQGGSKAIIWTLTRNTVLYNLAFIIIGNSLQIITAVLLSELSGKLFKKLTQSVMFLPYFISFVLVGAFVYNLFNFEHGSVNALLKSIGLAPVDFYSHPSYWKYILVFFNVWKGLGYGTVIYLAAIMGIDREIYEAADIDGCNIFQKIRYLTLPLLKPTFIMLLLFSIGGILRGQFDLFYQVIGNNGVLFNATDIIDTYVYRSLAVNFDIGMGTASGLYQSVFGFVIIITLNSVIKRVNEDYALF</sequence>
<comment type="similarity">
    <text evidence="7">Belongs to the binding-protein-dependent transport system permease family.</text>
</comment>
<dbReference type="STRING" id="1450648.CLORY_27830"/>
<keyword evidence="9" id="KW-0762">Sugar transport</keyword>
<dbReference type="Pfam" id="PF00528">
    <property type="entry name" value="BPD_transp_1"/>
    <property type="match status" value="1"/>
</dbReference>
<dbReference type="InterPro" id="IPR000515">
    <property type="entry name" value="MetI-like"/>
</dbReference>
<evidence type="ECO:0000256" key="2">
    <source>
        <dbReference type="ARBA" id="ARBA00022448"/>
    </source>
</evidence>
<keyword evidence="10" id="KW-1185">Reference proteome</keyword>
<accession>A0A1V4IKX2</accession>
<keyword evidence="6 7" id="KW-0472">Membrane</keyword>
<evidence type="ECO:0000256" key="4">
    <source>
        <dbReference type="ARBA" id="ARBA00022692"/>
    </source>
</evidence>
<protein>
    <submittedName>
        <fullName evidence="9">Putative multiple-sugar transport system permease YteP</fullName>
    </submittedName>
</protein>
<feature type="domain" description="ABC transmembrane type-1" evidence="8">
    <location>
        <begin position="96"/>
        <end position="313"/>
    </location>
</feature>
<dbReference type="GO" id="GO:0055085">
    <property type="term" value="P:transmembrane transport"/>
    <property type="evidence" value="ECO:0007669"/>
    <property type="project" value="InterPro"/>
</dbReference>
<feature type="transmembrane region" description="Helical" evidence="7">
    <location>
        <begin position="100"/>
        <end position="124"/>
    </location>
</feature>
<dbReference type="PANTHER" id="PTHR43227">
    <property type="entry name" value="BLL4140 PROTEIN"/>
    <property type="match status" value="1"/>
</dbReference>
<dbReference type="Proteomes" id="UP000190080">
    <property type="component" value="Unassembled WGS sequence"/>
</dbReference>
<dbReference type="GO" id="GO:0005886">
    <property type="term" value="C:plasma membrane"/>
    <property type="evidence" value="ECO:0007669"/>
    <property type="project" value="UniProtKB-SubCell"/>
</dbReference>
<reference evidence="9 10" key="1">
    <citation type="submission" date="2017-03" db="EMBL/GenBank/DDBJ databases">
        <title>Genome sequence of Clostridium oryzae DSM 28571.</title>
        <authorList>
            <person name="Poehlein A."/>
            <person name="Daniel R."/>
        </authorList>
    </citation>
    <scope>NUCLEOTIDE SEQUENCE [LARGE SCALE GENOMIC DNA]</scope>
    <source>
        <strain evidence="9 10">DSM 28571</strain>
    </source>
</reference>
<evidence type="ECO:0000256" key="6">
    <source>
        <dbReference type="ARBA" id="ARBA00023136"/>
    </source>
</evidence>
<organism evidence="9 10">
    <name type="scientific">Clostridium oryzae</name>
    <dbReference type="NCBI Taxonomy" id="1450648"/>
    <lineage>
        <taxon>Bacteria</taxon>
        <taxon>Bacillati</taxon>
        <taxon>Bacillota</taxon>
        <taxon>Clostridia</taxon>
        <taxon>Eubacteriales</taxon>
        <taxon>Clostridiaceae</taxon>
        <taxon>Clostridium</taxon>
    </lineage>
</organism>
<dbReference type="CDD" id="cd06261">
    <property type="entry name" value="TM_PBP2"/>
    <property type="match status" value="1"/>
</dbReference>
<keyword evidence="4 7" id="KW-0812">Transmembrane</keyword>
<evidence type="ECO:0000256" key="7">
    <source>
        <dbReference type="RuleBase" id="RU363032"/>
    </source>
</evidence>
<dbReference type="Gene3D" id="1.10.3720.10">
    <property type="entry name" value="MetI-like"/>
    <property type="match status" value="1"/>
</dbReference>
<dbReference type="InterPro" id="IPR050809">
    <property type="entry name" value="UgpAE/MalFG_permease"/>
</dbReference>
<feature type="transmembrane region" description="Helical" evidence="7">
    <location>
        <begin position="232"/>
        <end position="254"/>
    </location>
</feature>
<comment type="subcellular location">
    <subcellularLocation>
        <location evidence="1 7">Cell membrane</location>
        <topology evidence="1 7">Multi-pass membrane protein</topology>
    </subcellularLocation>
</comment>
<evidence type="ECO:0000313" key="10">
    <source>
        <dbReference type="Proteomes" id="UP000190080"/>
    </source>
</evidence>
<proteinExistence type="inferred from homology"/>
<feature type="transmembrane region" description="Helical" evidence="7">
    <location>
        <begin position="34"/>
        <end position="60"/>
    </location>
</feature>
<gene>
    <name evidence="9" type="primary">yteP_15</name>
    <name evidence="9" type="ORF">CLORY_27830</name>
</gene>
<keyword evidence="2 7" id="KW-0813">Transport</keyword>
<evidence type="ECO:0000259" key="8">
    <source>
        <dbReference type="PROSITE" id="PS50928"/>
    </source>
</evidence>
<evidence type="ECO:0000256" key="1">
    <source>
        <dbReference type="ARBA" id="ARBA00004651"/>
    </source>
</evidence>
<evidence type="ECO:0000256" key="5">
    <source>
        <dbReference type="ARBA" id="ARBA00022989"/>
    </source>
</evidence>
<dbReference type="RefSeq" id="WP_341456645.1">
    <property type="nucleotide sequence ID" value="NZ_MZGV01000031.1"/>
</dbReference>
<evidence type="ECO:0000256" key="3">
    <source>
        <dbReference type="ARBA" id="ARBA00022475"/>
    </source>
</evidence>
<feature type="transmembrane region" description="Helical" evidence="7">
    <location>
        <begin position="136"/>
        <end position="156"/>
    </location>
</feature>
<dbReference type="AlphaFoldDB" id="A0A1V4IKX2"/>
<keyword evidence="3" id="KW-1003">Cell membrane</keyword>
<dbReference type="SUPFAM" id="SSF161098">
    <property type="entry name" value="MetI-like"/>
    <property type="match status" value="1"/>
</dbReference>
<name>A0A1V4IKX2_9CLOT</name>
<dbReference type="PANTHER" id="PTHR43227:SF11">
    <property type="entry name" value="BLL4140 PROTEIN"/>
    <property type="match status" value="1"/>
</dbReference>
<dbReference type="EMBL" id="MZGV01000031">
    <property type="protein sequence ID" value="OPJ60474.1"/>
    <property type="molecule type" value="Genomic_DNA"/>
</dbReference>
<evidence type="ECO:0000313" key="9">
    <source>
        <dbReference type="EMBL" id="OPJ60474.1"/>
    </source>
</evidence>
<dbReference type="PROSITE" id="PS50928">
    <property type="entry name" value="ABC_TM1"/>
    <property type="match status" value="1"/>
</dbReference>